<reference evidence="2 3" key="1">
    <citation type="submission" date="2023-07" db="EMBL/GenBank/DDBJ databases">
        <title>Genomic Encyclopedia of Type Strains, Phase IV (KMG-IV): sequencing the most valuable type-strain genomes for metagenomic binning, comparative biology and taxonomic classification.</title>
        <authorList>
            <person name="Goeker M."/>
        </authorList>
    </citation>
    <scope>NUCLEOTIDE SEQUENCE [LARGE SCALE GENOMIC DNA]</scope>
    <source>
        <strain evidence="2 3">DSM 1112</strain>
    </source>
</reference>
<feature type="transmembrane region" description="Helical" evidence="1">
    <location>
        <begin position="49"/>
        <end position="69"/>
    </location>
</feature>
<sequence>MANVRNIRTGFTGELADKDSVAHRAKEAASYVRNEANAVARGVQGHPSATGTAVLLVGAAAFLAGYLMGSSSAPPPRTRFW</sequence>
<keyword evidence="3" id="KW-1185">Reference proteome</keyword>
<dbReference type="EMBL" id="JAUSVF010000001">
    <property type="protein sequence ID" value="MDQ0320633.1"/>
    <property type="molecule type" value="Genomic_DNA"/>
</dbReference>
<keyword evidence="1" id="KW-1133">Transmembrane helix</keyword>
<proteinExistence type="predicted"/>
<name>A0ABU0BRQ4_9HYPH</name>
<evidence type="ECO:0000313" key="2">
    <source>
        <dbReference type="EMBL" id="MDQ0320633.1"/>
    </source>
</evidence>
<gene>
    <name evidence="2" type="ORF">QO002_002771</name>
</gene>
<organism evidence="2 3">
    <name type="scientific">Pararhizobium capsulatum DSM 1112</name>
    <dbReference type="NCBI Taxonomy" id="1121113"/>
    <lineage>
        <taxon>Bacteria</taxon>
        <taxon>Pseudomonadati</taxon>
        <taxon>Pseudomonadota</taxon>
        <taxon>Alphaproteobacteria</taxon>
        <taxon>Hyphomicrobiales</taxon>
        <taxon>Rhizobiaceae</taxon>
        <taxon>Rhizobium/Agrobacterium group</taxon>
        <taxon>Pararhizobium</taxon>
    </lineage>
</organism>
<dbReference type="RefSeq" id="WP_307230558.1">
    <property type="nucleotide sequence ID" value="NZ_JAUSVF010000001.1"/>
</dbReference>
<evidence type="ECO:0000256" key="1">
    <source>
        <dbReference type="SAM" id="Phobius"/>
    </source>
</evidence>
<keyword evidence="1" id="KW-0812">Transmembrane</keyword>
<comment type="caution">
    <text evidence="2">The sequence shown here is derived from an EMBL/GenBank/DDBJ whole genome shotgun (WGS) entry which is preliminary data.</text>
</comment>
<dbReference type="Proteomes" id="UP001230207">
    <property type="component" value="Unassembled WGS sequence"/>
</dbReference>
<protein>
    <recommendedName>
        <fullName evidence="4">CsbD family protein</fullName>
    </recommendedName>
</protein>
<accession>A0ABU0BRQ4</accession>
<evidence type="ECO:0008006" key="4">
    <source>
        <dbReference type="Google" id="ProtNLM"/>
    </source>
</evidence>
<evidence type="ECO:0000313" key="3">
    <source>
        <dbReference type="Proteomes" id="UP001230207"/>
    </source>
</evidence>
<keyword evidence="1" id="KW-0472">Membrane</keyword>